<keyword evidence="1" id="KW-0732">Signal</keyword>
<reference evidence="3 4" key="1">
    <citation type="submission" date="2024-08" db="EMBL/GenBank/DDBJ databases">
        <authorList>
            <person name="Lu H."/>
        </authorList>
    </citation>
    <scope>NUCLEOTIDE SEQUENCE [LARGE SCALE GENOMIC DNA]</scope>
    <source>
        <strain evidence="3 4">LYH14W</strain>
    </source>
</reference>
<proteinExistence type="predicted"/>
<dbReference type="SUPFAM" id="SSF53474">
    <property type="entry name" value="alpha/beta-Hydrolases"/>
    <property type="match status" value="1"/>
</dbReference>
<evidence type="ECO:0000313" key="4">
    <source>
        <dbReference type="Proteomes" id="UP001606210"/>
    </source>
</evidence>
<sequence length="301" mass="32072">MKRLLIALSTLALVLAGLSLAAGEHLRRPVRTTIGAPPQGLNAATVAIPYGEGQHLAGWFLPGRAHEGAVLMLHGVRGNRLQMLARARWLQREGVASLIVDLPSHGESSGERISFGRHESKGTEAALAWLRMRLPGEKVGAIGVSLGGASLLFAQRQPELDALVLESVYPTIDAAVQNRLAMHLGPVAGQALAPLLLVQIPLRLGFGTDQLRPVDAIANVRAPLIVASGTEDLHTRLPETEALFAAAREPKALWPVEGAAHIDLHDFDAAAYEARLGPWLHAQLRKSSPRQGQAVAGKMPP</sequence>
<dbReference type="InterPro" id="IPR022742">
    <property type="entry name" value="Hydrolase_4"/>
</dbReference>
<evidence type="ECO:0000256" key="1">
    <source>
        <dbReference type="SAM" id="SignalP"/>
    </source>
</evidence>
<dbReference type="PANTHER" id="PTHR43358">
    <property type="entry name" value="ALPHA/BETA-HYDROLASE"/>
    <property type="match status" value="1"/>
</dbReference>
<dbReference type="PANTHER" id="PTHR43358:SF4">
    <property type="entry name" value="ALPHA_BETA HYDROLASE FOLD-1 DOMAIN-CONTAINING PROTEIN"/>
    <property type="match status" value="1"/>
</dbReference>
<organism evidence="3 4">
    <name type="scientific">Pelomonas parva</name>
    <dbReference type="NCBI Taxonomy" id="3299032"/>
    <lineage>
        <taxon>Bacteria</taxon>
        <taxon>Pseudomonadati</taxon>
        <taxon>Pseudomonadota</taxon>
        <taxon>Betaproteobacteria</taxon>
        <taxon>Burkholderiales</taxon>
        <taxon>Sphaerotilaceae</taxon>
        <taxon>Roseateles</taxon>
    </lineage>
</organism>
<dbReference type="GO" id="GO:0016787">
    <property type="term" value="F:hydrolase activity"/>
    <property type="evidence" value="ECO:0007669"/>
    <property type="project" value="UniProtKB-KW"/>
</dbReference>
<dbReference type="Gene3D" id="3.40.50.1820">
    <property type="entry name" value="alpha/beta hydrolase"/>
    <property type="match status" value="1"/>
</dbReference>
<evidence type="ECO:0000259" key="2">
    <source>
        <dbReference type="Pfam" id="PF12146"/>
    </source>
</evidence>
<gene>
    <name evidence="3" type="ORF">ACG00Y_00180</name>
</gene>
<comment type="caution">
    <text evidence="3">The sequence shown here is derived from an EMBL/GenBank/DDBJ whole genome shotgun (WGS) entry which is preliminary data.</text>
</comment>
<evidence type="ECO:0000313" key="3">
    <source>
        <dbReference type="EMBL" id="MFG6428305.1"/>
    </source>
</evidence>
<name>A0ABW7EXV6_9BURK</name>
<dbReference type="Proteomes" id="UP001606210">
    <property type="component" value="Unassembled WGS sequence"/>
</dbReference>
<protein>
    <submittedName>
        <fullName evidence="3">Alpha/beta hydrolase</fullName>
    </submittedName>
</protein>
<keyword evidence="4" id="KW-1185">Reference proteome</keyword>
<dbReference type="EMBL" id="JBIGHV010000001">
    <property type="protein sequence ID" value="MFG6428305.1"/>
    <property type="molecule type" value="Genomic_DNA"/>
</dbReference>
<dbReference type="Pfam" id="PF12146">
    <property type="entry name" value="Hydrolase_4"/>
    <property type="match status" value="1"/>
</dbReference>
<feature type="domain" description="Serine aminopeptidase S33" evidence="2">
    <location>
        <begin position="66"/>
        <end position="192"/>
    </location>
</feature>
<keyword evidence="3" id="KW-0378">Hydrolase</keyword>
<dbReference type="RefSeq" id="WP_394475236.1">
    <property type="nucleotide sequence ID" value="NZ_JBIGHV010000001.1"/>
</dbReference>
<feature type="signal peptide" evidence="1">
    <location>
        <begin position="1"/>
        <end position="21"/>
    </location>
</feature>
<dbReference type="InterPro" id="IPR029058">
    <property type="entry name" value="AB_hydrolase_fold"/>
</dbReference>
<dbReference type="InterPro" id="IPR052920">
    <property type="entry name" value="DNA-binding_regulatory"/>
</dbReference>
<feature type="chain" id="PRO_5046166543" evidence="1">
    <location>
        <begin position="22"/>
        <end position="301"/>
    </location>
</feature>
<accession>A0ABW7EXV6</accession>